<dbReference type="Gene3D" id="2.30.39.10">
    <property type="entry name" value="Alpha-1-antitrypsin, domain 1"/>
    <property type="match status" value="1"/>
</dbReference>
<dbReference type="InterPro" id="IPR042185">
    <property type="entry name" value="Serpin_sf_2"/>
</dbReference>
<evidence type="ECO:0000256" key="4">
    <source>
        <dbReference type="RuleBase" id="RU000411"/>
    </source>
</evidence>
<dbReference type="Gene3D" id="3.80.10.10">
    <property type="entry name" value="Ribonuclease Inhibitor"/>
    <property type="match status" value="1"/>
</dbReference>
<feature type="domain" description="Serpin" evidence="5">
    <location>
        <begin position="2"/>
        <end position="201"/>
    </location>
</feature>
<sequence length="294" mass="33132">MCPLSADISLTFARSGALGQTAAEFTTALRLPENFEDTHEIVKFITQNSIKTDMMQLTDYFKYYDSSELKAKFLKLDNQGNDVSRHFVLPYDKEGLDALEKKIVDALTIPRNYYYEHDAMGIKAAFEDIADFGGIGARKEELKISEVVQKAFIEVEETGTAAGAATKETLSAELFQNLSNLSVLDLNDNNTIKLDDEVFSKLTKLARLNMAGNRSEDFPEDIFSKLLSLDSLDLSNDTIIIGMSNYWVQDDALPHIEKIELIFPVMGHSYIPPDRIFGQIKEIYKKHTDVVHPK</sequence>
<gene>
    <name evidence="6" type="ORF">ILUMI_10007</name>
</gene>
<evidence type="ECO:0000256" key="1">
    <source>
        <dbReference type="ARBA" id="ARBA00009500"/>
    </source>
</evidence>
<dbReference type="EMBL" id="VTPC01005327">
    <property type="protein sequence ID" value="KAF2896171.1"/>
    <property type="molecule type" value="Genomic_DNA"/>
</dbReference>
<proteinExistence type="inferred from homology"/>
<dbReference type="Pfam" id="PF13855">
    <property type="entry name" value="LRR_8"/>
    <property type="match status" value="1"/>
</dbReference>
<feature type="non-terminal residue" evidence="6">
    <location>
        <position position="1"/>
    </location>
</feature>
<dbReference type="PANTHER" id="PTHR11461:SF211">
    <property type="entry name" value="GH10112P-RELATED"/>
    <property type="match status" value="1"/>
</dbReference>
<dbReference type="OrthoDB" id="9518664at2759"/>
<dbReference type="InterPro" id="IPR042178">
    <property type="entry name" value="Serpin_sf_1"/>
</dbReference>
<dbReference type="PANTHER" id="PTHR11461">
    <property type="entry name" value="SERINE PROTEASE INHIBITOR, SERPIN"/>
    <property type="match status" value="1"/>
</dbReference>
<reference evidence="6" key="1">
    <citation type="submission" date="2019-08" db="EMBL/GenBank/DDBJ databases">
        <title>The genome of the North American firefly Photinus pyralis.</title>
        <authorList>
            <consortium name="Photinus pyralis genome working group"/>
            <person name="Fallon T.R."/>
            <person name="Sander Lower S.E."/>
            <person name="Weng J.-K."/>
        </authorList>
    </citation>
    <scope>NUCLEOTIDE SEQUENCE</scope>
    <source>
        <strain evidence="6">TRF0915ILg1</strain>
        <tissue evidence="6">Whole body</tissue>
    </source>
</reference>
<keyword evidence="2" id="KW-0646">Protease inhibitor</keyword>
<keyword evidence="3" id="KW-0722">Serine protease inhibitor</keyword>
<dbReference type="SUPFAM" id="SSF52058">
    <property type="entry name" value="L domain-like"/>
    <property type="match status" value="1"/>
</dbReference>
<keyword evidence="7" id="KW-1185">Reference proteome</keyword>
<evidence type="ECO:0000256" key="3">
    <source>
        <dbReference type="ARBA" id="ARBA00022900"/>
    </source>
</evidence>
<organism evidence="6 7">
    <name type="scientific">Ignelater luminosus</name>
    <name type="common">Cucubano</name>
    <name type="synonym">Pyrophorus luminosus</name>
    <dbReference type="NCBI Taxonomy" id="2038154"/>
    <lineage>
        <taxon>Eukaryota</taxon>
        <taxon>Metazoa</taxon>
        <taxon>Ecdysozoa</taxon>
        <taxon>Arthropoda</taxon>
        <taxon>Hexapoda</taxon>
        <taxon>Insecta</taxon>
        <taxon>Pterygota</taxon>
        <taxon>Neoptera</taxon>
        <taxon>Endopterygota</taxon>
        <taxon>Coleoptera</taxon>
        <taxon>Polyphaga</taxon>
        <taxon>Elateriformia</taxon>
        <taxon>Elateroidea</taxon>
        <taxon>Elateridae</taxon>
        <taxon>Agrypninae</taxon>
        <taxon>Pyrophorini</taxon>
        <taxon>Ignelater</taxon>
    </lineage>
</organism>
<dbReference type="SMART" id="SM00093">
    <property type="entry name" value="SERPIN"/>
    <property type="match status" value="1"/>
</dbReference>
<dbReference type="GO" id="GO:0005615">
    <property type="term" value="C:extracellular space"/>
    <property type="evidence" value="ECO:0007669"/>
    <property type="project" value="InterPro"/>
</dbReference>
<evidence type="ECO:0000313" key="6">
    <source>
        <dbReference type="EMBL" id="KAF2896171.1"/>
    </source>
</evidence>
<dbReference type="Proteomes" id="UP000801492">
    <property type="component" value="Unassembled WGS sequence"/>
</dbReference>
<dbReference type="InterPro" id="IPR001611">
    <property type="entry name" value="Leu-rich_rpt"/>
</dbReference>
<dbReference type="InterPro" id="IPR000215">
    <property type="entry name" value="Serpin_fam"/>
</dbReference>
<evidence type="ECO:0000256" key="2">
    <source>
        <dbReference type="ARBA" id="ARBA00022690"/>
    </source>
</evidence>
<dbReference type="AlphaFoldDB" id="A0A8K0D2U7"/>
<dbReference type="InterPro" id="IPR032675">
    <property type="entry name" value="LRR_dom_sf"/>
</dbReference>
<evidence type="ECO:0000313" key="7">
    <source>
        <dbReference type="Proteomes" id="UP000801492"/>
    </source>
</evidence>
<dbReference type="Gene3D" id="3.30.497.10">
    <property type="entry name" value="Antithrombin, subunit I, domain 2"/>
    <property type="match status" value="1"/>
</dbReference>
<evidence type="ECO:0000259" key="5">
    <source>
        <dbReference type="SMART" id="SM00093"/>
    </source>
</evidence>
<comment type="similarity">
    <text evidence="1 4">Belongs to the serpin family.</text>
</comment>
<dbReference type="GO" id="GO:0004867">
    <property type="term" value="F:serine-type endopeptidase inhibitor activity"/>
    <property type="evidence" value="ECO:0007669"/>
    <property type="project" value="UniProtKB-KW"/>
</dbReference>
<accession>A0A8K0D2U7</accession>
<dbReference type="Pfam" id="PF00079">
    <property type="entry name" value="Serpin"/>
    <property type="match status" value="2"/>
</dbReference>
<dbReference type="InterPro" id="IPR036186">
    <property type="entry name" value="Serpin_sf"/>
</dbReference>
<dbReference type="InterPro" id="IPR023796">
    <property type="entry name" value="Serpin_dom"/>
</dbReference>
<name>A0A8K0D2U7_IGNLU</name>
<dbReference type="SUPFAM" id="SSF56574">
    <property type="entry name" value="Serpins"/>
    <property type="match status" value="1"/>
</dbReference>
<comment type="caution">
    <text evidence="6">The sequence shown here is derived from an EMBL/GenBank/DDBJ whole genome shotgun (WGS) entry which is preliminary data.</text>
</comment>
<protein>
    <recommendedName>
        <fullName evidence="5">Serpin domain-containing protein</fullName>
    </recommendedName>
</protein>